<evidence type="ECO:0000256" key="1">
    <source>
        <dbReference type="SAM" id="MobiDB-lite"/>
    </source>
</evidence>
<evidence type="ECO:0000313" key="2">
    <source>
        <dbReference type="EMBL" id="EOR93315.1"/>
    </source>
</evidence>
<keyword evidence="3" id="KW-1185">Reference proteome</keyword>
<evidence type="ECO:0000313" key="3">
    <source>
        <dbReference type="Proteomes" id="UP000014174"/>
    </source>
</evidence>
<dbReference type="Proteomes" id="UP000014174">
    <property type="component" value="Unassembled WGS sequence"/>
</dbReference>
<sequence length="42" mass="4628">MEAALLGRRNLNSKKEANGNNKIENKQENISGDKISLAIMTI</sequence>
<protein>
    <submittedName>
        <fullName evidence="2">Uncharacterized protein</fullName>
    </submittedName>
</protein>
<comment type="caution">
    <text evidence="2">The sequence shown here is derived from an EMBL/GenBank/DDBJ whole genome shotgun (WGS) entry which is preliminary data.</text>
</comment>
<gene>
    <name evidence="2" type="ORF">ADIARSV_3526</name>
</gene>
<dbReference type="AlphaFoldDB" id="R9GP52"/>
<organism evidence="2 3">
    <name type="scientific">Arcticibacter svalbardensis MN12-7</name>
    <dbReference type="NCBI Taxonomy" id="1150600"/>
    <lineage>
        <taxon>Bacteria</taxon>
        <taxon>Pseudomonadati</taxon>
        <taxon>Bacteroidota</taxon>
        <taxon>Sphingobacteriia</taxon>
        <taxon>Sphingobacteriales</taxon>
        <taxon>Sphingobacteriaceae</taxon>
        <taxon>Arcticibacter</taxon>
    </lineage>
</organism>
<reference evidence="2 3" key="1">
    <citation type="journal article" date="2013" name="Genome Announc.">
        <title>Draft Genome Sequence of Arcticibacter svalbardensis Strain MN12-7T, a Member of the Family Sphingobacteriaceae Isolated from an Arctic Soil Sample.</title>
        <authorList>
            <person name="Shivaji S."/>
            <person name="Ara S."/>
            <person name="Prasad S."/>
            <person name="Manasa B.P."/>
            <person name="Begum Z."/>
            <person name="Singh A."/>
            <person name="Kumar Pinnaka A."/>
        </authorList>
    </citation>
    <scope>NUCLEOTIDE SEQUENCE [LARGE SCALE GENOMIC DNA]</scope>
    <source>
        <strain evidence="2 3">MN12-7</strain>
    </source>
</reference>
<accession>R9GP52</accession>
<name>R9GP52_9SPHI</name>
<proteinExistence type="predicted"/>
<dbReference type="STRING" id="1150600.ADIARSV_3526"/>
<feature type="region of interest" description="Disordered" evidence="1">
    <location>
        <begin position="1"/>
        <end position="28"/>
    </location>
</feature>
<feature type="compositionally biased region" description="Basic and acidic residues" evidence="1">
    <location>
        <begin position="13"/>
        <end position="27"/>
    </location>
</feature>
<dbReference type="EMBL" id="AQPN01000118">
    <property type="protein sequence ID" value="EOR93315.1"/>
    <property type="molecule type" value="Genomic_DNA"/>
</dbReference>